<accession>A0A2Z4Y9E5</accession>
<sequence>MKRKNEKTPPRCRERAKRIPRLGNALRGAVRRRHAPARKSALDRGVPIAR</sequence>
<proteinExistence type="predicted"/>
<dbReference type="EMBL" id="CP030759">
    <property type="protein sequence ID" value="AXA37272.1"/>
    <property type="molecule type" value="Genomic_DNA"/>
</dbReference>
<gene>
    <name evidence="2" type="ORF">BRCON_2530</name>
</gene>
<name>A0A2Z4Y9E5_SUMC1</name>
<dbReference type="AlphaFoldDB" id="A0A2Z4Y9E5"/>
<dbReference type="Proteomes" id="UP000262583">
    <property type="component" value="Chromosome"/>
</dbReference>
<evidence type="ECO:0000313" key="3">
    <source>
        <dbReference type="Proteomes" id="UP000262583"/>
    </source>
</evidence>
<organism evidence="2 3">
    <name type="scientific">Sumerlaea chitinivorans</name>
    <dbReference type="NCBI Taxonomy" id="2250252"/>
    <lineage>
        <taxon>Bacteria</taxon>
        <taxon>Candidatus Sumerlaeota</taxon>
        <taxon>Candidatus Sumerlaeia</taxon>
        <taxon>Candidatus Sumerlaeales</taxon>
        <taxon>Candidatus Sumerlaeaceae</taxon>
        <taxon>Candidatus Sumerlaea</taxon>
    </lineage>
</organism>
<evidence type="ECO:0000313" key="2">
    <source>
        <dbReference type="EMBL" id="AXA37272.1"/>
    </source>
</evidence>
<feature type="region of interest" description="Disordered" evidence="1">
    <location>
        <begin position="28"/>
        <end position="50"/>
    </location>
</feature>
<protein>
    <submittedName>
        <fullName evidence="2">Uncharacterized protein</fullName>
    </submittedName>
</protein>
<reference evidence="2 3" key="1">
    <citation type="submission" date="2018-05" db="EMBL/GenBank/DDBJ databases">
        <title>A metagenomic window into the 2 km-deep terrestrial subsurface aquifer revealed taxonomically and functionally diverse microbial community comprising novel uncultured bacterial lineages.</title>
        <authorList>
            <person name="Kadnikov V.V."/>
            <person name="Mardanov A.V."/>
            <person name="Beletsky A.V."/>
            <person name="Banks D."/>
            <person name="Pimenov N.V."/>
            <person name="Frank Y.A."/>
            <person name="Karnachuk O.V."/>
            <person name="Ravin N.V."/>
        </authorList>
    </citation>
    <scope>NUCLEOTIDE SEQUENCE [LARGE SCALE GENOMIC DNA]</scope>
    <source>
        <strain evidence="2">BY</strain>
    </source>
</reference>
<dbReference type="KEGG" id="schv:BRCON_2530"/>
<evidence type="ECO:0000256" key="1">
    <source>
        <dbReference type="SAM" id="MobiDB-lite"/>
    </source>
</evidence>